<sequence length="333" mass="35087">MTKPVAVVTEPIHQVGIDVLASVFEVRNDYDSYLDQHTLDDAVAAADAVIMRSARITADALRRSTDLRVIAKHGAGLDSVDVAAATELGVVVANSGDANAGSVAEHAVALMLAVLHQIPRTDARVRNAEFRRPGEVVLGDLSEATVGLVGFGHIARRVAEICIAGFGATVLALDPYVTAEEMSAAGVTKAVDLIDLLPRCDILSLHVPLTPDTRHLIGADELKMLGRDSVLINTARGGVVDEHALLASLDAGDLRGAGLDVLEHEPPRSGDPLFGSDRVVLSPHVGGGTELARQRMARAAAQAAIDVIEGRRPAHVVNVEVLEHPRAHLDGDR</sequence>
<keyword evidence="8" id="KW-1185">Reference proteome</keyword>
<dbReference type="GeneID" id="90160413"/>
<evidence type="ECO:0000259" key="6">
    <source>
        <dbReference type="Pfam" id="PF02826"/>
    </source>
</evidence>
<dbReference type="Proteomes" id="UP000009154">
    <property type="component" value="Chromosome"/>
</dbReference>
<accession>H6MZ68</accession>
<dbReference type="GO" id="GO:0051287">
    <property type="term" value="F:NAD binding"/>
    <property type="evidence" value="ECO:0007669"/>
    <property type="project" value="InterPro"/>
</dbReference>
<reference evidence="7 8" key="1">
    <citation type="journal article" date="2012" name="Appl. Environ. Microbiol.">
        <title>Involvement of two latex-clearing proteins during rubber degradation and insights into the subsequent degradation pathway revealed by the genome sequence of Gordonia polyisoprenivorans strain VH2.</title>
        <authorList>
            <person name="Hiessl S."/>
            <person name="Schuldes J."/>
            <person name="Thurmer A."/>
            <person name="Halbsguth T."/>
            <person name="Broker D."/>
            <person name="Angelov A."/>
            <person name="Liebl W."/>
            <person name="Daniel R."/>
            <person name="Steinbuchel A."/>
        </authorList>
    </citation>
    <scope>NUCLEOTIDE SEQUENCE [LARGE SCALE GENOMIC DNA]</scope>
    <source>
        <strain evidence="8">DSM 44266 / VH2</strain>
    </source>
</reference>
<dbReference type="EMBL" id="CP003119">
    <property type="protein sequence ID" value="AFA74404.1"/>
    <property type="molecule type" value="Genomic_DNA"/>
</dbReference>
<dbReference type="SUPFAM" id="SSF51735">
    <property type="entry name" value="NAD(P)-binding Rossmann-fold domains"/>
    <property type="match status" value="1"/>
</dbReference>
<keyword evidence="2 4" id="KW-0560">Oxidoreductase</keyword>
<evidence type="ECO:0000256" key="2">
    <source>
        <dbReference type="ARBA" id="ARBA00023002"/>
    </source>
</evidence>
<dbReference type="EC" id="1.1.1.95" evidence="7"/>
<dbReference type="PANTHER" id="PTHR42789:SF1">
    <property type="entry name" value="D-ISOMER SPECIFIC 2-HYDROXYACID DEHYDROGENASE FAMILY PROTEIN (AFU_ORTHOLOGUE AFUA_6G10090)"/>
    <property type="match status" value="1"/>
</dbReference>
<dbReference type="InterPro" id="IPR036291">
    <property type="entry name" value="NAD(P)-bd_dom_sf"/>
</dbReference>
<dbReference type="GO" id="GO:0004617">
    <property type="term" value="F:phosphoglycerate dehydrogenase activity"/>
    <property type="evidence" value="ECO:0007669"/>
    <property type="project" value="UniProtKB-EC"/>
</dbReference>
<feature type="domain" description="D-isomer specific 2-hydroxyacid dehydrogenase catalytic" evidence="5">
    <location>
        <begin position="7"/>
        <end position="318"/>
    </location>
</feature>
<keyword evidence="3" id="KW-0520">NAD</keyword>
<evidence type="ECO:0000256" key="1">
    <source>
        <dbReference type="ARBA" id="ARBA00005854"/>
    </source>
</evidence>
<evidence type="ECO:0000313" key="8">
    <source>
        <dbReference type="Proteomes" id="UP000009154"/>
    </source>
</evidence>
<protein>
    <submittedName>
        <fullName evidence="7">D-3-phosphoglycerate dehydrogenase SerA</fullName>
        <ecNumber evidence="7">1.1.1.95</ecNumber>
    </submittedName>
</protein>
<name>H6MZ68_GORPV</name>
<dbReference type="InterPro" id="IPR050857">
    <property type="entry name" value="D-2-hydroxyacid_DH"/>
</dbReference>
<dbReference type="eggNOG" id="COG0111">
    <property type="taxonomic scope" value="Bacteria"/>
</dbReference>
<dbReference type="InterPro" id="IPR006140">
    <property type="entry name" value="D-isomer_DH_NAD-bd"/>
</dbReference>
<dbReference type="KEGG" id="gpo:GPOL_c33920"/>
<dbReference type="RefSeq" id="WP_014360831.1">
    <property type="nucleotide sequence ID" value="NC_016906.1"/>
</dbReference>
<dbReference type="Pfam" id="PF02826">
    <property type="entry name" value="2-Hacid_dh_C"/>
    <property type="match status" value="1"/>
</dbReference>
<dbReference type="FunFam" id="3.40.50.720:FF:000203">
    <property type="entry name" value="D-3-phosphoglycerate dehydrogenase (SerA)"/>
    <property type="match status" value="1"/>
</dbReference>
<dbReference type="SUPFAM" id="SSF52283">
    <property type="entry name" value="Formate/glycerate dehydrogenase catalytic domain-like"/>
    <property type="match status" value="1"/>
</dbReference>
<feature type="domain" description="D-isomer specific 2-hydroxyacid dehydrogenase NAD-binding" evidence="6">
    <location>
        <begin position="108"/>
        <end position="286"/>
    </location>
</feature>
<dbReference type="PROSITE" id="PS00670">
    <property type="entry name" value="D_2_HYDROXYACID_DH_2"/>
    <property type="match status" value="1"/>
</dbReference>
<dbReference type="PANTHER" id="PTHR42789">
    <property type="entry name" value="D-ISOMER SPECIFIC 2-HYDROXYACID DEHYDROGENASE FAMILY PROTEIN (AFU_ORTHOLOGUE AFUA_6G10090)"/>
    <property type="match status" value="1"/>
</dbReference>
<dbReference type="HOGENOM" id="CLU_019796_1_3_11"/>
<dbReference type="InterPro" id="IPR006139">
    <property type="entry name" value="D-isomer_2_OHA_DH_cat_dom"/>
</dbReference>
<dbReference type="AlphaFoldDB" id="H6MZ68"/>
<evidence type="ECO:0000259" key="5">
    <source>
        <dbReference type="Pfam" id="PF00389"/>
    </source>
</evidence>
<dbReference type="Gene3D" id="3.40.50.720">
    <property type="entry name" value="NAD(P)-binding Rossmann-like Domain"/>
    <property type="match status" value="2"/>
</dbReference>
<organism evidence="7 8">
    <name type="scientific">Gordonia polyisoprenivorans (strain DSM 44266 / VH2)</name>
    <dbReference type="NCBI Taxonomy" id="1112204"/>
    <lineage>
        <taxon>Bacteria</taxon>
        <taxon>Bacillati</taxon>
        <taxon>Actinomycetota</taxon>
        <taxon>Actinomycetes</taxon>
        <taxon>Mycobacteriales</taxon>
        <taxon>Gordoniaceae</taxon>
        <taxon>Gordonia</taxon>
    </lineage>
</organism>
<dbReference type="Pfam" id="PF00389">
    <property type="entry name" value="2-Hacid_dh"/>
    <property type="match status" value="1"/>
</dbReference>
<dbReference type="InterPro" id="IPR029753">
    <property type="entry name" value="D-isomer_DH_CS"/>
</dbReference>
<evidence type="ECO:0000256" key="4">
    <source>
        <dbReference type="RuleBase" id="RU003719"/>
    </source>
</evidence>
<evidence type="ECO:0000313" key="7">
    <source>
        <dbReference type="EMBL" id="AFA74404.1"/>
    </source>
</evidence>
<comment type="similarity">
    <text evidence="1 4">Belongs to the D-isomer specific 2-hydroxyacid dehydrogenase family.</text>
</comment>
<dbReference type="STRING" id="1112204.GPOL_c33920"/>
<gene>
    <name evidence="7" type="primary">serA2</name>
    <name evidence="7" type="ordered locus">GPOL_c33920</name>
</gene>
<proteinExistence type="inferred from homology"/>
<evidence type="ECO:0000256" key="3">
    <source>
        <dbReference type="ARBA" id="ARBA00023027"/>
    </source>
</evidence>